<dbReference type="SMART" id="SM00220">
    <property type="entry name" value="S_TKc"/>
    <property type="match status" value="1"/>
</dbReference>
<dbReference type="GO" id="GO:0044773">
    <property type="term" value="P:mitotic DNA damage checkpoint signaling"/>
    <property type="evidence" value="ECO:0007669"/>
    <property type="project" value="TreeGrafter"/>
</dbReference>
<evidence type="ECO:0000256" key="2">
    <source>
        <dbReference type="ARBA" id="ARBA00022840"/>
    </source>
</evidence>
<dbReference type="PROSITE" id="PS00108">
    <property type="entry name" value="PROTEIN_KINASE_ST"/>
    <property type="match status" value="1"/>
</dbReference>
<keyword evidence="6" id="KW-0418">Kinase</keyword>
<keyword evidence="2 3" id="KW-0067">ATP-binding</keyword>
<dbReference type="Gene3D" id="1.10.510.10">
    <property type="entry name" value="Transferase(Phosphotransferase) domain 1"/>
    <property type="match status" value="1"/>
</dbReference>
<reference evidence="6" key="1">
    <citation type="journal article" date="2020" name="Stud. Mycol.">
        <title>101 Dothideomycetes genomes: a test case for predicting lifestyles and emergence of pathogens.</title>
        <authorList>
            <person name="Haridas S."/>
            <person name="Albert R."/>
            <person name="Binder M."/>
            <person name="Bloem J."/>
            <person name="Labutti K."/>
            <person name="Salamov A."/>
            <person name="Andreopoulos B."/>
            <person name="Baker S."/>
            <person name="Barry K."/>
            <person name="Bills G."/>
            <person name="Bluhm B."/>
            <person name="Cannon C."/>
            <person name="Castanera R."/>
            <person name="Culley D."/>
            <person name="Daum C."/>
            <person name="Ezra D."/>
            <person name="Gonzalez J."/>
            <person name="Henrissat B."/>
            <person name="Kuo A."/>
            <person name="Liang C."/>
            <person name="Lipzen A."/>
            <person name="Lutzoni F."/>
            <person name="Magnuson J."/>
            <person name="Mondo S."/>
            <person name="Nolan M."/>
            <person name="Ohm R."/>
            <person name="Pangilinan J."/>
            <person name="Park H.-J."/>
            <person name="Ramirez L."/>
            <person name="Alfaro M."/>
            <person name="Sun H."/>
            <person name="Tritt A."/>
            <person name="Yoshinaga Y."/>
            <person name="Zwiers L.-H."/>
            <person name="Turgeon B."/>
            <person name="Goodwin S."/>
            <person name="Spatafora J."/>
            <person name="Crous P."/>
            <person name="Grigoriev I."/>
        </authorList>
    </citation>
    <scope>NUCLEOTIDE SEQUENCE</scope>
    <source>
        <strain evidence="6">CBS 123094</strain>
    </source>
</reference>
<evidence type="ECO:0000259" key="5">
    <source>
        <dbReference type="PROSITE" id="PS50011"/>
    </source>
</evidence>
<dbReference type="GO" id="GO:0005634">
    <property type="term" value="C:nucleus"/>
    <property type="evidence" value="ECO:0007669"/>
    <property type="project" value="TreeGrafter"/>
</dbReference>
<accession>A0A6A5W247</accession>
<protein>
    <submittedName>
        <fullName evidence="6">Kinase-like protein</fullName>
    </submittedName>
</protein>
<dbReference type="InterPro" id="IPR008271">
    <property type="entry name" value="Ser/Thr_kinase_AS"/>
</dbReference>
<evidence type="ECO:0000313" key="7">
    <source>
        <dbReference type="Proteomes" id="UP000799779"/>
    </source>
</evidence>
<gene>
    <name evidence="6" type="ORF">P154DRAFT_329935</name>
</gene>
<feature type="binding site" evidence="3">
    <location>
        <position position="77"/>
    </location>
    <ligand>
        <name>ATP</name>
        <dbReference type="ChEBI" id="CHEBI:30616"/>
    </ligand>
</feature>
<evidence type="ECO:0000256" key="4">
    <source>
        <dbReference type="SAM" id="MobiDB-lite"/>
    </source>
</evidence>
<dbReference type="OrthoDB" id="4062651at2759"/>
<evidence type="ECO:0000256" key="3">
    <source>
        <dbReference type="PROSITE-ProRule" id="PRU10141"/>
    </source>
</evidence>
<feature type="compositionally biased region" description="Basic and acidic residues" evidence="4">
    <location>
        <begin position="14"/>
        <end position="27"/>
    </location>
</feature>
<dbReference type="PANTHER" id="PTHR44167">
    <property type="entry name" value="OVARIAN-SPECIFIC SERINE/THREONINE-PROTEIN KINASE LOK-RELATED"/>
    <property type="match status" value="1"/>
</dbReference>
<dbReference type="PROSITE" id="PS50011">
    <property type="entry name" value="PROTEIN_KINASE_DOM"/>
    <property type="match status" value="1"/>
</dbReference>
<organism evidence="6 7">
    <name type="scientific">Amniculicola lignicola CBS 123094</name>
    <dbReference type="NCBI Taxonomy" id="1392246"/>
    <lineage>
        <taxon>Eukaryota</taxon>
        <taxon>Fungi</taxon>
        <taxon>Dikarya</taxon>
        <taxon>Ascomycota</taxon>
        <taxon>Pezizomycotina</taxon>
        <taxon>Dothideomycetes</taxon>
        <taxon>Pleosporomycetidae</taxon>
        <taxon>Pleosporales</taxon>
        <taxon>Amniculicolaceae</taxon>
        <taxon>Amniculicola</taxon>
    </lineage>
</organism>
<dbReference type="Proteomes" id="UP000799779">
    <property type="component" value="Unassembled WGS sequence"/>
</dbReference>
<dbReference type="InterPro" id="IPR011009">
    <property type="entry name" value="Kinase-like_dom_sf"/>
</dbReference>
<dbReference type="GO" id="GO:0005737">
    <property type="term" value="C:cytoplasm"/>
    <property type="evidence" value="ECO:0007669"/>
    <property type="project" value="TreeGrafter"/>
</dbReference>
<dbReference type="PANTHER" id="PTHR44167:SF24">
    <property type="entry name" value="SERINE_THREONINE-PROTEIN KINASE CHK2"/>
    <property type="match status" value="1"/>
</dbReference>
<keyword evidence="7" id="KW-1185">Reference proteome</keyword>
<feature type="domain" description="Protein kinase" evidence="5">
    <location>
        <begin position="48"/>
        <end position="321"/>
    </location>
</feature>
<dbReference type="SUPFAM" id="SSF56112">
    <property type="entry name" value="Protein kinase-like (PK-like)"/>
    <property type="match status" value="1"/>
</dbReference>
<sequence>MLGIAGRSAPRQEAFAERHPGPHEEHPEMIRINEGEDLFLEDTSKLPYKLLKNLGHGHSANVEMVEDRWTRSVYARKLFRICRSRDERRRIYENEIKIIRKLAPHHHVIRVFATYVTNREIGIILSPVAEGGDLETFLQDYKDLDIPRPLEQTKILQQAFGCLASGLSFMHQQKVRHKDIKPRNILIHEGSVIYTDFGYSLDHSLQSHSTTVGKPLTFTRKYCAPEVQDWGPRNSKSDIFSLGCVFLEILEALEADFLLQQSDFPYHETLSEIRQSLKALSFVSWKWLLLVIQNMLLVIPENRCTAQGAKAAIAAGDINYFCHRCMVSDVPRLFTERKPPEISSSAPSGPLTNHGLHNNNESASKGIVTLSAALHNKLMQKHTGYRLNGGANIDRAMYVPFVEDWAHHILGIIGGDIVFDMSGHFIINYCCPFEDCISLKKNVFQSRDGRNRHVKSVHRFEVVNVGRPARFVVPDQILALGPPLSYPLYQVLPDTEGKYHCPMEFDSNCHHTWTRDRDSYHRMIDEHIGPTYFCNVYGCPGRFRSEEELKSHTHEKEALLHIHKVWILSHRD</sequence>
<dbReference type="EMBL" id="ML977631">
    <property type="protein sequence ID" value="KAF1995992.1"/>
    <property type="molecule type" value="Genomic_DNA"/>
</dbReference>
<dbReference type="InterPro" id="IPR000719">
    <property type="entry name" value="Prot_kinase_dom"/>
</dbReference>
<name>A0A6A5W247_9PLEO</name>
<evidence type="ECO:0000256" key="1">
    <source>
        <dbReference type="ARBA" id="ARBA00022741"/>
    </source>
</evidence>
<dbReference type="InterPro" id="IPR017441">
    <property type="entry name" value="Protein_kinase_ATP_BS"/>
</dbReference>
<dbReference type="GO" id="GO:0004674">
    <property type="term" value="F:protein serine/threonine kinase activity"/>
    <property type="evidence" value="ECO:0007669"/>
    <property type="project" value="TreeGrafter"/>
</dbReference>
<dbReference type="PROSITE" id="PS00107">
    <property type="entry name" value="PROTEIN_KINASE_ATP"/>
    <property type="match status" value="1"/>
</dbReference>
<evidence type="ECO:0000313" key="6">
    <source>
        <dbReference type="EMBL" id="KAF1995992.1"/>
    </source>
</evidence>
<dbReference type="AlphaFoldDB" id="A0A6A5W247"/>
<dbReference type="GO" id="GO:0005524">
    <property type="term" value="F:ATP binding"/>
    <property type="evidence" value="ECO:0007669"/>
    <property type="project" value="UniProtKB-UniRule"/>
</dbReference>
<keyword evidence="1 3" id="KW-0547">Nucleotide-binding</keyword>
<proteinExistence type="predicted"/>
<dbReference type="CDD" id="cd00180">
    <property type="entry name" value="PKc"/>
    <property type="match status" value="1"/>
</dbReference>
<feature type="region of interest" description="Disordered" evidence="4">
    <location>
        <begin position="1"/>
        <end position="27"/>
    </location>
</feature>
<keyword evidence="6" id="KW-0808">Transferase</keyword>
<dbReference type="Pfam" id="PF00069">
    <property type="entry name" value="Pkinase"/>
    <property type="match status" value="1"/>
</dbReference>